<dbReference type="SUPFAM" id="SSF57756">
    <property type="entry name" value="Retrovirus zinc finger-like domains"/>
    <property type="match status" value="1"/>
</dbReference>
<dbReference type="EMBL" id="JBFXLT010000039">
    <property type="protein sequence ID" value="KAL2813516.1"/>
    <property type="molecule type" value="Genomic_DNA"/>
</dbReference>
<feature type="compositionally biased region" description="Basic and acidic residues" evidence="1">
    <location>
        <begin position="213"/>
        <end position="224"/>
    </location>
</feature>
<sequence>MSSPILSYTNWLEWSEFWKDHLMILDLWQFVDPDSTVDPSDTAEGREIAKLLRENIAEVRQHVSPECWRLMGGQTTARYIWAALKAGCDRGTTLPLMGIYEAFHNERWEANDTIATYTGRLRNHFLALESSEYRLNDEAAVLFLVDRLPDAYSIFGKSVKQLKLPFIEATKYLLDITNDATTAGDNASGQALIAPNRSRGRRPNRKPSLQSLRSRDSVSSDHRSRSSRGPRTICNWCKRKGHYERTCRIRKAQLDSGAAKMEENGRVYLPQQAQYDQQTQQPYLPPHPHTIPRYPRSR</sequence>
<feature type="region of interest" description="Disordered" evidence="1">
    <location>
        <begin position="185"/>
        <end position="231"/>
    </location>
</feature>
<evidence type="ECO:0000313" key="2">
    <source>
        <dbReference type="EMBL" id="KAL2813516.1"/>
    </source>
</evidence>
<dbReference type="InterPro" id="IPR036875">
    <property type="entry name" value="Znf_CCHC_sf"/>
</dbReference>
<comment type="caution">
    <text evidence="2">The sequence shown here is derived from an EMBL/GenBank/DDBJ whole genome shotgun (WGS) entry which is preliminary data.</text>
</comment>
<organism evidence="2 3">
    <name type="scientific">Aspergillus granulosus</name>
    <dbReference type="NCBI Taxonomy" id="176169"/>
    <lineage>
        <taxon>Eukaryota</taxon>
        <taxon>Fungi</taxon>
        <taxon>Dikarya</taxon>
        <taxon>Ascomycota</taxon>
        <taxon>Pezizomycotina</taxon>
        <taxon>Eurotiomycetes</taxon>
        <taxon>Eurotiomycetidae</taxon>
        <taxon>Eurotiales</taxon>
        <taxon>Aspergillaceae</taxon>
        <taxon>Aspergillus</taxon>
        <taxon>Aspergillus subgen. Nidulantes</taxon>
    </lineage>
</organism>
<gene>
    <name evidence="2" type="ORF">BJX63DRAFT_431864</name>
</gene>
<proteinExistence type="predicted"/>
<dbReference type="Proteomes" id="UP001610334">
    <property type="component" value="Unassembled WGS sequence"/>
</dbReference>
<evidence type="ECO:0000313" key="3">
    <source>
        <dbReference type="Proteomes" id="UP001610334"/>
    </source>
</evidence>
<accession>A0ABR4HDE8</accession>
<feature type="compositionally biased region" description="Low complexity" evidence="1">
    <location>
        <begin position="271"/>
        <end position="282"/>
    </location>
</feature>
<protein>
    <submittedName>
        <fullName evidence="2">Uncharacterized protein</fullName>
    </submittedName>
</protein>
<name>A0ABR4HDE8_9EURO</name>
<evidence type="ECO:0000256" key="1">
    <source>
        <dbReference type="SAM" id="MobiDB-lite"/>
    </source>
</evidence>
<dbReference type="Pfam" id="PF14223">
    <property type="entry name" value="Retrotran_gag_2"/>
    <property type="match status" value="1"/>
</dbReference>
<feature type="region of interest" description="Disordered" evidence="1">
    <location>
        <begin position="271"/>
        <end position="298"/>
    </location>
</feature>
<reference evidence="2 3" key="1">
    <citation type="submission" date="2024-07" db="EMBL/GenBank/DDBJ databases">
        <title>Section-level genome sequencing and comparative genomics of Aspergillus sections Usti and Cavernicolus.</title>
        <authorList>
            <consortium name="Lawrence Berkeley National Laboratory"/>
            <person name="Nybo J.L."/>
            <person name="Vesth T.C."/>
            <person name="Theobald S."/>
            <person name="Frisvad J.C."/>
            <person name="Larsen T.O."/>
            <person name="Kjaerboelling I."/>
            <person name="Rothschild-Mancinelli K."/>
            <person name="Lyhne E.K."/>
            <person name="Kogle M.E."/>
            <person name="Barry K."/>
            <person name="Clum A."/>
            <person name="Na H."/>
            <person name="Ledsgaard L."/>
            <person name="Lin J."/>
            <person name="Lipzen A."/>
            <person name="Kuo A."/>
            <person name="Riley R."/>
            <person name="Mondo S."/>
            <person name="Labutti K."/>
            <person name="Haridas S."/>
            <person name="Pangalinan J."/>
            <person name="Salamov A.A."/>
            <person name="Simmons B.A."/>
            <person name="Magnuson J.K."/>
            <person name="Chen J."/>
            <person name="Drula E."/>
            <person name="Henrissat B."/>
            <person name="Wiebenga A."/>
            <person name="Lubbers R.J."/>
            <person name="Gomes A.C."/>
            <person name="Makela M.R."/>
            <person name="Stajich J."/>
            <person name="Grigoriev I.V."/>
            <person name="Mortensen U.H."/>
            <person name="De Vries R.P."/>
            <person name="Baker S.E."/>
            <person name="Andersen M.R."/>
        </authorList>
    </citation>
    <scope>NUCLEOTIDE SEQUENCE [LARGE SCALE GENOMIC DNA]</scope>
    <source>
        <strain evidence="2 3">CBS 588.65</strain>
    </source>
</reference>
<keyword evidence="3" id="KW-1185">Reference proteome</keyword>